<evidence type="ECO:0000313" key="2">
    <source>
        <dbReference type="EnsemblProtists" id="EOD36524"/>
    </source>
</evidence>
<evidence type="ECO:0008006" key="4">
    <source>
        <dbReference type="Google" id="ProtNLM"/>
    </source>
</evidence>
<dbReference type="Proteomes" id="UP000013827">
    <property type="component" value="Unassembled WGS sequence"/>
</dbReference>
<dbReference type="EnsemblProtists" id="EOD36524">
    <property type="protein sequence ID" value="EOD36524"/>
    <property type="gene ID" value="EMIHUDRAFT_440565"/>
</dbReference>
<reference evidence="3" key="1">
    <citation type="journal article" date="2013" name="Nature">
        <title>Pan genome of the phytoplankton Emiliania underpins its global distribution.</title>
        <authorList>
            <person name="Read B.A."/>
            <person name="Kegel J."/>
            <person name="Klute M.J."/>
            <person name="Kuo A."/>
            <person name="Lefebvre S.C."/>
            <person name="Maumus F."/>
            <person name="Mayer C."/>
            <person name="Miller J."/>
            <person name="Monier A."/>
            <person name="Salamov A."/>
            <person name="Young J."/>
            <person name="Aguilar M."/>
            <person name="Claverie J.M."/>
            <person name="Frickenhaus S."/>
            <person name="Gonzalez K."/>
            <person name="Herman E.K."/>
            <person name="Lin Y.C."/>
            <person name="Napier J."/>
            <person name="Ogata H."/>
            <person name="Sarno A.F."/>
            <person name="Shmutz J."/>
            <person name="Schroeder D."/>
            <person name="de Vargas C."/>
            <person name="Verret F."/>
            <person name="von Dassow P."/>
            <person name="Valentin K."/>
            <person name="Van de Peer Y."/>
            <person name="Wheeler G."/>
            <person name="Dacks J.B."/>
            <person name="Delwiche C.F."/>
            <person name="Dyhrman S.T."/>
            <person name="Glockner G."/>
            <person name="John U."/>
            <person name="Richards T."/>
            <person name="Worden A.Z."/>
            <person name="Zhang X."/>
            <person name="Grigoriev I.V."/>
            <person name="Allen A.E."/>
            <person name="Bidle K."/>
            <person name="Borodovsky M."/>
            <person name="Bowler C."/>
            <person name="Brownlee C."/>
            <person name="Cock J.M."/>
            <person name="Elias M."/>
            <person name="Gladyshev V.N."/>
            <person name="Groth M."/>
            <person name="Guda C."/>
            <person name="Hadaegh A."/>
            <person name="Iglesias-Rodriguez M.D."/>
            <person name="Jenkins J."/>
            <person name="Jones B.M."/>
            <person name="Lawson T."/>
            <person name="Leese F."/>
            <person name="Lindquist E."/>
            <person name="Lobanov A."/>
            <person name="Lomsadze A."/>
            <person name="Malik S.B."/>
            <person name="Marsh M.E."/>
            <person name="Mackinder L."/>
            <person name="Mock T."/>
            <person name="Mueller-Roeber B."/>
            <person name="Pagarete A."/>
            <person name="Parker M."/>
            <person name="Probert I."/>
            <person name="Quesneville H."/>
            <person name="Raines C."/>
            <person name="Rensing S.A."/>
            <person name="Riano-Pachon D.M."/>
            <person name="Richier S."/>
            <person name="Rokitta S."/>
            <person name="Shiraiwa Y."/>
            <person name="Soanes D.M."/>
            <person name="van der Giezen M."/>
            <person name="Wahlund T.M."/>
            <person name="Williams B."/>
            <person name="Wilson W."/>
            <person name="Wolfe G."/>
            <person name="Wurch L.L."/>
        </authorList>
    </citation>
    <scope>NUCLEOTIDE SEQUENCE</scope>
</reference>
<accession>A0A0D3KL89</accession>
<reference evidence="2" key="2">
    <citation type="submission" date="2024-10" db="UniProtKB">
        <authorList>
            <consortium name="EnsemblProtists"/>
        </authorList>
    </citation>
    <scope>IDENTIFICATION</scope>
</reference>
<name>A0A0D3KL89_EMIH1</name>
<evidence type="ECO:0000256" key="1">
    <source>
        <dbReference type="SAM" id="SignalP"/>
    </source>
</evidence>
<dbReference type="GeneID" id="17281794"/>
<dbReference type="AlphaFoldDB" id="A0A0D3KL89"/>
<sequence>MHQSRNTIAVVFFALAVETHSLPVKSVVRTEAKIVSNTTVKPRALLLFPIRGHMGIVKPKELEASGPSIKGEAPLHQRRHCVDFTSGSIPHERKVEESDEAWTDEDGFSCLWYASDGTSTRCSLFGHTGAQSACCVCGGGNLTGAAAKPSVGSSLALTTAAADTSVSSLKAGGVSSASDWSKLFGDVSKAVESIGNVAGAVAKPLNEAAKAAEAVSKVGESLASFGNALKDFSAALGAAGAVISIVTLFLPAAPSEELVFMQEAFEALDIRLDEITDVMTAGFMRLEDIIVSGEVDRQMGFLDTVETRYRFYTENPTKPNQDSLHVACNAPGQSPIDLMMFLFRHTCWDQFCTQIPGITPLMGSSFSALRLAMADKHLQLWFEGAALPMLMAMSRAMMLQQNCAALLYERSLPDGVVLDESNLDDFNSAFTAQVDWMDTLMDTMVQSVSAQYDQMKQCWPRDLLIAEDLEGNFKANELRDNLKFKYSWLDFNVAVWDEVVSQGQWTAPKADSNSDQCNGERVHSAVHQWQDKNVLIQWWPRAEDEDWADQLPRHLPNFGAGTGPWCASEKPPLQRNPALCKKWEDAGSNTCLESYNAELFIGHDWIDPRWGFVALRDADLDQAVASPHCYFSGDMGPKERKNAFNCPDLLKPKRVHTSIMVSCDYLM</sequence>
<evidence type="ECO:0000313" key="3">
    <source>
        <dbReference type="Proteomes" id="UP000013827"/>
    </source>
</evidence>
<feature type="chain" id="PRO_5044200662" description="C-type lectin domain-containing protein" evidence="1">
    <location>
        <begin position="22"/>
        <end position="667"/>
    </location>
</feature>
<organism evidence="2 3">
    <name type="scientific">Emiliania huxleyi (strain CCMP1516)</name>
    <dbReference type="NCBI Taxonomy" id="280463"/>
    <lineage>
        <taxon>Eukaryota</taxon>
        <taxon>Haptista</taxon>
        <taxon>Haptophyta</taxon>
        <taxon>Prymnesiophyceae</taxon>
        <taxon>Isochrysidales</taxon>
        <taxon>Noelaerhabdaceae</taxon>
        <taxon>Emiliania</taxon>
    </lineage>
</organism>
<protein>
    <recommendedName>
        <fullName evidence="4">C-type lectin domain-containing protein</fullName>
    </recommendedName>
</protein>
<dbReference type="HOGENOM" id="CLU_411875_0_0_1"/>
<proteinExistence type="predicted"/>
<keyword evidence="3" id="KW-1185">Reference proteome</keyword>
<dbReference type="KEGG" id="ehx:EMIHUDRAFT_440565"/>
<keyword evidence="1" id="KW-0732">Signal</keyword>
<dbReference type="RefSeq" id="XP_005788953.1">
    <property type="nucleotide sequence ID" value="XM_005788896.1"/>
</dbReference>
<feature type="signal peptide" evidence="1">
    <location>
        <begin position="1"/>
        <end position="21"/>
    </location>
</feature>
<dbReference type="PaxDb" id="2903-EOD36524"/>